<keyword evidence="3" id="KW-1185">Reference proteome</keyword>
<dbReference type="Proteomes" id="UP001602245">
    <property type="component" value="Unassembled WGS sequence"/>
</dbReference>
<evidence type="ECO:0000256" key="1">
    <source>
        <dbReference type="SAM" id="MobiDB-lite"/>
    </source>
</evidence>
<feature type="compositionally biased region" description="Basic and acidic residues" evidence="1">
    <location>
        <begin position="125"/>
        <end position="144"/>
    </location>
</feature>
<name>A0ABW6WNF5_9ACTN</name>
<protein>
    <submittedName>
        <fullName evidence="2">Uncharacterized protein</fullName>
    </submittedName>
</protein>
<comment type="caution">
    <text evidence="2">The sequence shown here is derived from an EMBL/GenBank/DDBJ whole genome shotgun (WGS) entry which is preliminary data.</text>
</comment>
<accession>A0ABW6WNF5</accession>
<proteinExistence type="predicted"/>
<dbReference type="RefSeq" id="WP_157296554.1">
    <property type="nucleotide sequence ID" value="NZ_JBIAZU010000006.1"/>
</dbReference>
<feature type="region of interest" description="Disordered" evidence="1">
    <location>
        <begin position="123"/>
        <end position="151"/>
    </location>
</feature>
<evidence type="ECO:0000313" key="3">
    <source>
        <dbReference type="Proteomes" id="UP001602245"/>
    </source>
</evidence>
<reference evidence="2 3" key="1">
    <citation type="submission" date="2024-10" db="EMBL/GenBank/DDBJ databases">
        <title>The Natural Products Discovery Center: Release of the First 8490 Sequenced Strains for Exploring Actinobacteria Biosynthetic Diversity.</title>
        <authorList>
            <person name="Kalkreuter E."/>
            <person name="Kautsar S.A."/>
            <person name="Yang D."/>
            <person name="Bader C.D."/>
            <person name="Teijaro C.N."/>
            <person name="Fluegel L."/>
            <person name="Davis C.M."/>
            <person name="Simpson J.R."/>
            <person name="Lauterbach L."/>
            <person name="Steele A.D."/>
            <person name="Gui C."/>
            <person name="Meng S."/>
            <person name="Li G."/>
            <person name="Viehrig K."/>
            <person name="Ye F."/>
            <person name="Su P."/>
            <person name="Kiefer A.F."/>
            <person name="Nichols A."/>
            <person name="Cepeda A.J."/>
            <person name="Yan W."/>
            <person name="Fan B."/>
            <person name="Jiang Y."/>
            <person name="Adhikari A."/>
            <person name="Zheng C.-J."/>
            <person name="Schuster L."/>
            <person name="Cowan T.M."/>
            <person name="Smanski M.J."/>
            <person name="Chevrette M.G."/>
            <person name="De Carvalho L.P.S."/>
            <person name="Shen B."/>
        </authorList>
    </citation>
    <scope>NUCLEOTIDE SEQUENCE [LARGE SCALE GENOMIC DNA]</scope>
    <source>
        <strain evidence="2 3">NPDC000087</strain>
    </source>
</reference>
<evidence type="ECO:0000313" key="2">
    <source>
        <dbReference type="EMBL" id="MFF5294396.1"/>
    </source>
</evidence>
<dbReference type="EMBL" id="JBIAZU010000006">
    <property type="protein sequence ID" value="MFF5294396.1"/>
    <property type="molecule type" value="Genomic_DNA"/>
</dbReference>
<gene>
    <name evidence="2" type="ORF">ACFY35_33580</name>
</gene>
<sequence>MTWDMSSTVSATVAVAGTLLGSAATYLFQRNASDRQMRVARDERYWSQRLAAYAEFAAAVTDLRRAAYDRWHRYQEEPSGNAFTAARDEYYKLYAEPRNSQLKLRLLTGDQNLTELAHQAVEQATEIKDAESEPERAKRGDHAKAGALHLS</sequence>
<organism evidence="2 3">
    <name type="scientific">Paractinoplanes globisporus</name>
    <dbReference type="NCBI Taxonomy" id="113565"/>
    <lineage>
        <taxon>Bacteria</taxon>
        <taxon>Bacillati</taxon>
        <taxon>Actinomycetota</taxon>
        <taxon>Actinomycetes</taxon>
        <taxon>Micromonosporales</taxon>
        <taxon>Micromonosporaceae</taxon>
        <taxon>Paractinoplanes</taxon>
    </lineage>
</organism>